<reference evidence="8" key="1">
    <citation type="submission" date="2022-07" db="EMBL/GenBank/DDBJ databases">
        <title>Phylogenomic reconstructions and comparative analyses of Kickxellomycotina fungi.</title>
        <authorList>
            <person name="Reynolds N.K."/>
            <person name="Stajich J.E."/>
            <person name="Barry K."/>
            <person name="Grigoriev I.V."/>
            <person name="Crous P."/>
            <person name="Smith M.E."/>
        </authorList>
    </citation>
    <scope>NUCLEOTIDE SEQUENCE</scope>
    <source>
        <strain evidence="8">NBRC 105413</strain>
    </source>
</reference>
<keyword evidence="9" id="KW-1185">Reference proteome</keyword>
<dbReference type="InterPro" id="IPR023584">
    <property type="entry name" value="Ribosome_recyc_fac_dom"/>
</dbReference>
<comment type="function">
    <text evidence="5">Necessary for protein synthesis in mitochondria. Functions as a ribosome recycling factor in mitochondria.</text>
</comment>
<name>A0A9W7XM25_9FUNG</name>
<dbReference type="GO" id="GO:0005739">
    <property type="term" value="C:mitochondrion"/>
    <property type="evidence" value="ECO:0007669"/>
    <property type="project" value="TreeGrafter"/>
</dbReference>
<comment type="subcellular location">
    <subcellularLocation>
        <location evidence="1">Cytoplasm</location>
    </subcellularLocation>
</comment>
<evidence type="ECO:0000256" key="5">
    <source>
        <dbReference type="ARBA" id="ARBA00024909"/>
    </source>
</evidence>
<evidence type="ECO:0000313" key="8">
    <source>
        <dbReference type="EMBL" id="KAJ1645651.1"/>
    </source>
</evidence>
<dbReference type="AlphaFoldDB" id="A0A9W7XM25"/>
<evidence type="ECO:0000256" key="1">
    <source>
        <dbReference type="ARBA" id="ARBA00004496"/>
    </source>
</evidence>
<dbReference type="GO" id="GO:0006412">
    <property type="term" value="P:translation"/>
    <property type="evidence" value="ECO:0007669"/>
    <property type="project" value="UniProtKB-KW"/>
</dbReference>
<evidence type="ECO:0000256" key="6">
    <source>
        <dbReference type="SAM" id="MobiDB-lite"/>
    </source>
</evidence>
<proteinExistence type="inferred from homology"/>
<dbReference type="InterPro" id="IPR002661">
    <property type="entry name" value="Ribosome_recyc_fac"/>
</dbReference>
<dbReference type="GO" id="GO:0043023">
    <property type="term" value="F:ribosomal large subunit binding"/>
    <property type="evidence" value="ECO:0007669"/>
    <property type="project" value="TreeGrafter"/>
</dbReference>
<dbReference type="Proteomes" id="UP001145021">
    <property type="component" value="Unassembled WGS sequence"/>
</dbReference>
<evidence type="ECO:0000259" key="7">
    <source>
        <dbReference type="Pfam" id="PF01765"/>
    </source>
</evidence>
<comment type="caution">
    <text evidence="8">The sequence shown here is derived from an EMBL/GenBank/DDBJ whole genome shotgun (WGS) entry which is preliminary data.</text>
</comment>
<comment type="similarity">
    <text evidence="2">Belongs to the RRF family.</text>
</comment>
<evidence type="ECO:0000313" key="9">
    <source>
        <dbReference type="Proteomes" id="UP001145021"/>
    </source>
</evidence>
<dbReference type="PANTHER" id="PTHR20982">
    <property type="entry name" value="RIBOSOME RECYCLING FACTOR"/>
    <property type="match status" value="1"/>
</dbReference>
<sequence>MISRSVFRSNRLAQVRMRAPSIGTMASSTDRVLLFPTRVAMGKAFLSTKTATGLNDDKHFFSYIMSISHQLQQLRSYGSKSKAKGGKKAAPKETHEDDAESLEMTLDMEKVEEQMKHSIDRFSTELQAVRAGRANPAMLDHIKVLLKGGSAVLSDLAMVSVKDAQNLLVIPNNQDDQKAIDTSIRSAGLGLNPRIDKNAIIVPVPKPTKESREKLLKSLGALAEHARVHVRKHRQDAMKCLKNDSKSHMAKDEIKSWEKRIQTVTDRYIGKIEDLLKAKTREIERT</sequence>
<keyword evidence="3" id="KW-0963">Cytoplasm</keyword>
<keyword evidence="4" id="KW-0648">Protein biosynthesis</keyword>
<dbReference type="FunFam" id="3.30.1360.40:FF:000001">
    <property type="entry name" value="Ribosome-recycling factor"/>
    <property type="match status" value="1"/>
</dbReference>
<feature type="domain" description="Ribosome recycling factor" evidence="7">
    <location>
        <begin position="123"/>
        <end position="283"/>
    </location>
</feature>
<dbReference type="InterPro" id="IPR036191">
    <property type="entry name" value="RRF_sf"/>
</dbReference>
<accession>A0A9W7XM25</accession>
<dbReference type="PANTHER" id="PTHR20982:SF3">
    <property type="entry name" value="MITOCHONDRIAL RIBOSOME RECYCLING FACTOR PSEUDO 1"/>
    <property type="match status" value="1"/>
</dbReference>
<protein>
    <recommendedName>
        <fullName evidence="7">Ribosome recycling factor domain-containing protein</fullName>
    </recommendedName>
</protein>
<dbReference type="Gene3D" id="1.10.132.20">
    <property type="entry name" value="Ribosome-recycling factor"/>
    <property type="match status" value="1"/>
</dbReference>
<dbReference type="SUPFAM" id="SSF55194">
    <property type="entry name" value="Ribosome recycling factor, RRF"/>
    <property type="match status" value="1"/>
</dbReference>
<organism evidence="8 9">
    <name type="scientific">Coemansia asiatica</name>
    <dbReference type="NCBI Taxonomy" id="1052880"/>
    <lineage>
        <taxon>Eukaryota</taxon>
        <taxon>Fungi</taxon>
        <taxon>Fungi incertae sedis</taxon>
        <taxon>Zoopagomycota</taxon>
        <taxon>Kickxellomycotina</taxon>
        <taxon>Kickxellomycetes</taxon>
        <taxon>Kickxellales</taxon>
        <taxon>Kickxellaceae</taxon>
        <taxon>Coemansia</taxon>
    </lineage>
</organism>
<dbReference type="FunFam" id="1.10.132.20:FF:000001">
    <property type="entry name" value="Ribosome-recycling factor"/>
    <property type="match status" value="1"/>
</dbReference>
<evidence type="ECO:0000256" key="2">
    <source>
        <dbReference type="ARBA" id="ARBA00005912"/>
    </source>
</evidence>
<gene>
    <name evidence="8" type="ORF">LPJ64_002768</name>
</gene>
<evidence type="ECO:0000256" key="4">
    <source>
        <dbReference type="ARBA" id="ARBA00022917"/>
    </source>
</evidence>
<feature type="region of interest" description="Disordered" evidence="6">
    <location>
        <begin position="76"/>
        <end position="100"/>
    </location>
</feature>
<dbReference type="Pfam" id="PF01765">
    <property type="entry name" value="RRF"/>
    <property type="match status" value="1"/>
</dbReference>
<evidence type="ECO:0000256" key="3">
    <source>
        <dbReference type="ARBA" id="ARBA00022490"/>
    </source>
</evidence>
<dbReference type="EMBL" id="JANBOH010000095">
    <property type="protein sequence ID" value="KAJ1645651.1"/>
    <property type="molecule type" value="Genomic_DNA"/>
</dbReference>
<dbReference type="Gene3D" id="3.30.1360.40">
    <property type="match status" value="1"/>
</dbReference>